<evidence type="ECO:0000256" key="1">
    <source>
        <dbReference type="SAM" id="MobiDB-lite"/>
    </source>
</evidence>
<sequence length="124" mass="12253">MRDHRTQGGQPLCGQGRGVYGHRQGGDPRGTVVGHAELRPDGQAVPAEAVSFQVPARLARGAGSDGRGEQLHGSGGRVLAAVATGLVGGEDVTACPDPEGVAADGRHAARPAGASGTGSTAAAW</sequence>
<feature type="region of interest" description="Disordered" evidence="1">
    <location>
        <begin position="1"/>
        <end position="49"/>
    </location>
</feature>
<reference evidence="2" key="1">
    <citation type="journal article" date="2014" name="Int. J. Syst. Evol. Microbiol.">
        <title>Complete genome sequence of Corynebacterium casei LMG S-19264T (=DSM 44701T), isolated from a smear-ripened cheese.</title>
        <authorList>
            <consortium name="US DOE Joint Genome Institute (JGI-PGF)"/>
            <person name="Walter F."/>
            <person name="Albersmeier A."/>
            <person name="Kalinowski J."/>
            <person name="Ruckert C."/>
        </authorList>
    </citation>
    <scope>NUCLEOTIDE SEQUENCE</scope>
    <source>
        <strain evidence="2">JCM 4477</strain>
    </source>
</reference>
<keyword evidence="3" id="KW-1185">Reference proteome</keyword>
<dbReference type="EMBL" id="BNBI01000023">
    <property type="protein sequence ID" value="GHF33676.1"/>
    <property type="molecule type" value="Genomic_DNA"/>
</dbReference>
<dbReference type="Proteomes" id="UP000630718">
    <property type="component" value="Unassembled WGS sequence"/>
</dbReference>
<gene>
    <name evidence="2" type="ORF">GCM10018772_69130</name>
</gene>
<name>A0A919AZ69_9ACTN</name>
<accession>A0A919AZ69</accession>
<proteinExistence type="predicted"/>
<dbReference type="AlphaFoldDB" id="A0A919AZ69"/>
<evidence type="ECO:0000313" key="3">
    <source>
        <dbReference type="Proteomes" id="UP000630718"/>
    </source>
</evidence>
<reference evidence="2" key="2">
    <citation type="submission" date="2020-09" db="EMBL/GenBank/DDBJ databases">
        <authorList>
            <person name="Sun Q."/>
            <person name="Ohkuma M."/>
        </authorList>
    </citation>
    <scope>NUCLEOTIDE SEQUENCE</scope>
    <source>
        <strain evidence="2">JCM 4477</strain>
    </source>
</reference>
<comment type="caution">
    <text evidence="2">The sequence shown here is derived from an EMBL/GenBank/DDBJ whole genome shotgun (WGS) entry which is preliminary data.</text>
</comment>
<protein>
    <submittedName>
        <fullName evidence="2">Uncharacterized protein</fullName>
    </submittedName>
</protein>
<organism evidence="2 3">
    <name type="scientific">Streptomyces fumanus</name>
    <dbReference type="NCBI Taxonomy" id="67302"/>
    <lineage>
        <taxon>Bacteria</taxon>
        <taxon>Bacillati</taxon>
        <taxon>Actinomycetota</taxon>
        <taxon>Actinomycetes</taxon>
        <taxon>Kitasatosporales</taxon>
        <taxon>Streptomycetaceae</taxon>
        <taxon>Streptomyces</taxon>
    </lineage>
</organism>
<feature type="compositionally biased region" description="Low complexity" evidence="1">
    <location>
        <begin position="110"/>
        <end position="124"/>
    </location>
</feature>
<evidence type="ECO:0000313" key="2">
    <source>
        <dbReference type="EMBL" id="GHF33676.1"/>
    </source>
</evidence>
<feature type="region of interest" description="Disordered" evidence="1">
    <location>
        <begin position="97"/>
        <end position="124"/>
    </location>
</feature>